<dbReference type="GO" id="GO:0004485">
    <property type="term" value="F:methylcrotonoyl-CoA carboxylase activity"/>
    <property type="evidence" value="ECO:0007669"/>
    <property type="project" value="TreeGrafter"/>
</dbReference>
<evidence type="ECO:0000256" key="2">
    <source>
        <dbReference type="SAM" id="MobiDB-lite"/>
    </source>
</evidence>
<dbReference type="InterPro" id="IPR045190">
    <property type="entry name" value="MCCB/AccD1-like"/>
</dbReference>
<evidence type="ECO:0000313" key="5">
    <source>
        <dbReference type="Proteomes" id="UP001159428"/>
    </source>
</evidence>
<comment type="similarity">
    <text evidence="1">Belongs to the AccD/PCCB family.</text>
</comment>
<organism evidence="4 5">
    <name type="scientific">Pocillopora meandrina</name>
    <dbReference type="NCBI Taxonomy" id="46732"/>
    <lineage>
        <taxon>Eukaryota</taxon>
        <taxon>Metazoa</taxon>
        <taxon>Cnidaria</taxon>
        <taxon>Anthozoa</taxon>
        <taxon>Hexacorallia</taxon>
        <taxon>Scleractinia</taxon>
        <taxon>Astrocoeniina</taxon>
        <taxon>Pocilloporidae</taxon>
        <taxon>Pocillopora</taxon>
    </lineage>
</organism>
<dbReference type="Gene3D" id="3.90.226.10">
    <property type="entry name" value="2-enoyl-CoA Hydratase, Chain A, domain 1"/>
    <property type="match status" value="1"/>
</dbReference>
<evidence type="ECO:0000256" key="1">
    <source>
        <dbReference type="ARBA" id="ARBA00006102"/>
    </source>
</evidence>
<dbReference type="InterPro" id="IPR029045">
    <property type="entry name" value="ClpP/crotonase-like_dom_sf"/>
</dbReference>
<dbReference type="SUPFAM" id="SSF52096">
    <property type="entry name" value="ClpP/crotonase"/>
    <property type="match status" value="1"/>
</dbReference>
<proteinExistence type="inferred from homology"/>
<dbReference type="Pfam" id="PF01039">
    <property type="entry name" value="Carboxyl_trans"/>
    <property type="match status" value="1"/>
</dbReference>
<evidence type="ECO:0000313" key="4">
    <source>
        <dbReference type="EMBL" id="CAH3156230.1"/>
    </source>
</evidence>
<dbReference type="AlphaFoldDB" id="A0AAU9XS08"/>
<accession>A0AAU9XS08</accession>
<dbReference type="FunFam" id="3.90.226.10:FF:000004">
    <property type="entry name" value="Methylcrotonoyl-CoA carboxylase beta chain"/>
    <property type="match status" value="1"/>
</dbReference>
<dbReference type="InterPro" id="IPR034733">
    <property type="entry name" value="AcCoA_carboxyl_beta"/>
</dbReference>
<gene>
    <name evidence="4" type="ORF">PMEA_00029396</name>
</gene>
<evidence type="ECO:0000259" key="3">
    <source>
        <dbReference type="PROSITE" id="PS50989"/>
    </source>
</evidence>
<reference evidence="4 5" key="1">
    <citation type="submission" date="2022-05" db="EMBL/GenBank/DDBJ databases">
        <authorList>
            <consortium name="Genoscope - CEA"/>
            <person name="William W."/>
        </authorList>
    </citation>
    <scope>NUCLEOTIDE SEQUENCE [LARGE SCALE GENOMIC DNA]</scope>
</reference>
<keyword evidence="5" id="KW-1185">Reference proteome</keyword>
<sequence>MTCLLPCMIHKGKVNEYLGKTAAVSFCCFMNVSNFCNCKVPRELPKEPLYPADDLYGIVGDNLKKPFDVKEVIARIVDGSQFDEFKAMYGDTLVTGFARIHGYPVGIIGNNGVLFSESALKGAHFIQLCCQRKIPLLFLQNITGFMVGKDYEAGGIAKNGAKMVTAVSCAQVPKITVIIGGSFGAGNYGMCGRAYSPRFLYMWPNARISVMGGEQAGTVLATITRDQRAREGKQLTAEEEKQIKAPIISRFEEEGHPYFSSARLWDDGVIDPVDTRTVLGLSLSAALNAPIGDPKFGGSFQRLCSILNLGTVPVIGLVTMNSLRYDRMASKYSSQSGERNEKSRGLLPCIGENEVLNQSTSYGRRLIPKSPSKRRIRVNSEPYIIDNSEVKDSVAAVRSGEDAADDVTKSGKLSSNQKKLTRRVSVPLGTSTHKDSSQSNAKTTRSKTEKVRVKPKAPSPDVIDLSNEDVVHELMKRLYESLGVPDKTHFQQLTIDQNDSKVEGSCKQTRNTNECTKTDESTTRLPHVSKITSNLEVFYSKPASWKTLMNSRHLCLKTRTKRYLASKPTANKPVKEKLMLKTNEHHLTWPWKRSFDLSGQSTSVMRERGLSEPFVAFTPHSNSRDLFRRPYDSRKSVTFAE</sequence>
<dbReference type="GO" id="GO:1905202">
    <property type="term" value="C:methylcrotonoyl-CoA carboxylase complex"/>
    <property type="evidence" value="ECO:0007669"/>
    <property type="project" value="TreeGrafter"/>
</dbReference>
<dbReference type="PROSITE" id="PS50989">
    <property type="entry name" value="COA_CT_CTER"/>
    <property type="match status" value="1"/>
</dbReference>
<protein>
    <recommendedName>
        <fullName evidence="3">CoA carboxyltransferase C-terminal domain-containing protein</fullName>
    </recommendedName>
</protein>
<dbReference type="PANTHER" id="PTHR22855">
    <property type="entry name" value="ACETYL, PROPIONYL, PYRUVATE, AND GLUTACONYL CARBOXYLASE-RELATED"/>
    <property type="match status" value="1"/>
</dbReference>
<comment type="caution">
    <text evidence="4">The sequence shown here is derived from an EMBL/GenBank/DDBJ whole genome shotgun (WGS) entry which is preliminary data.</text>
</comment>
<name>A0AAU9XS08_9CNID</name>
<dbReference type="InterPro" id="IPR011763">
    <property type="entry name" value="COA_CT_C"/>
</dbReference>
<dbReference type="GO" id="GO:0006552">
    <property type="term" value="P:L-leucine catabolic process"/>
    <property type="evidence" value="ECO:0007669"/>
    <property type="project" value="TreeGrafter"/>
</dbReference>
<dbReference type="PANTHER" id="PTHR22855:SF13">
    <property type="entry name" value="METHYLCROTONOYL-COA CARBOXYLASE BETA CHAIN, MITOCHONDRIAL"/>
    <property type="match status" value="1"/>
</dbReference>
<dbReference type="EMBL" id="CALNXJ010000060">
    <property type="protein sequence ID" value="CAH3156230.1"/>
    <property type="molecule type" value="Genomic_DNA"/>
</dbReference>
<feature type="domain" description="CoA carboxyltransferase C-terminal" evidence="3">
    <location>
        <begin position="47"/>
        <end position="293"/>
    </location>
</feature>
<dbReference type="GO" id="GO:0005739">
    <property type="term" value="C:mitochondrion"/>
    <property type="evidence" value="ECO:0007669"/>
    <property type="project" value="TreeGrafter"/>
</dbReference>
<dbReference type="Proteomes" id="UP001159428">
    <property type="component" value="Unassembled WGS sequence"/>
</dbReference>
<feature type="region of interest" description="Disordered" evidence="2">
    <location>
        <begin position="401"/>
        <end position="462"/>
    </location>
</feature>